<keyword evidence="4" id="KW-1185">Reference proteome</keyword>
<dbReference type="InterPro" id="IPR012337">
    <property type="entry name" value="RNaseH-like_sf"/>
</dbReference>
<dbReference type="InterPro" id="IPR039537">
    <property type="entry name" value="Retrotran_Ty1/copia-like"/>
</dbReference>
<dbReference type="GO" id="GO:0003676">
    <property type="term" value="F:nucleic acid binding"/>
    <property type="evidence" value="ECO:0007669"/>
    <property type="project" value="InterPro"/>
</dbReference>
<dbReference type="Proteomes" id="UP000233551">
    <property type="component" value="Unassembled WGS sequence"/>
</dbReference>
<dbReference type="GO" id="GO:0015074">
    <property type="term" value="P:DNA integration"/>
    <property type="evidence" value="ECO:0007669"/>
    <property type="project" value="InterPro"/>
</dbReference>
<dbReference type="Gene3D" id="3.30.420.10">
    <property type="entry name" value="Ribonuclease H-like superfamily/Ribonuclease H"/>
    <property type="match status" value="1"/>
</dbReference>
<feature type="region of interest" description="Disordered" evidence="1">
    <location>
        <begin position="279"/>
        <end position="307"/>
    </location>
</feature>
<feature type="domain" description="Integrase catalytic" evidence="2">
    <location>
        <begin position="104"/>
        <end position="198"/>
    </location>
</feature>
<dbReference type="InterPro" id="IPR057670">
    <property type="entry name" value="SH3_retrovirus"/>
</dbReference>
<comment type="caution">
    <text evidence="3">The sequence shown here is derived from an EMBL/GenBank/DDBJ whole genome shotgun (WGS) entry which is preliminary data.</text>
</comment>
<sequence length="307" mass="34992">MNQNGNGQSKKENGTTAVASDGETYIVCDEVYLNLMCEDSTWVANTETKLGCKLLLKKVRLCVKHNSDQVNVAEDYPIELWHMRLGHISEKVVEKETNMKLKCVRSDNGGEYRGPFENYCRTHGIKLEKTVPKTPQQNGLAERMNRTIIERVRCMLSQAKLSKSFWGEAIRIALILLILQRQLHLMEMYPSRASIHVPRDERSKLNAKTKQCIILGYAHEEFGYRFGDPNSRRIIKSRDVVFFEDQTIEDLQKLEKVGVSSPHEISIPIPVDVEHRVEEVPGEDEETMTGGEIPQVDDDVTEDDTAS</sequence>
<dbReference type="PROSITE" id="PS50994">
    <property type="entry name" value="INTEGRASE"/>
    <property type="match status" value="1"/>
</dbReference>
<evidence type="ECO:0000259" key="2">
    <source>
        <dbReference type="PROSITE" id="PS50994"/>
    </source>
</evidence>
<dbReference type="PANTHER" id="PTHR42648">
    <property type="entry name" value="TRANSPOSASE, PUTATIVE-RELATED"/>
    <property type="match status" value="1"/>
</dbReference>
<gene>
    <name evidence="3" type="ORF">CRG98_029421</name>
</gene>
<dbReference type="EMBL" id="PGOL01002142">
    <property type="protein sequence ID" value="PKI50177.1"/>
    <property type="molecule type" value="Genomic_DNA"/>
</dbReference>
<reference evidence="3 4" key="1">
    <citation type="submission" date="2017-11" db="EMBL/GenBank/DDBJ databases">
        <title>De-novo sequencing of pomegranate (Punica granatum L.) genome.</title>
        <authorList>
            <person name="Akparov Z."/>
            <person name="Amiraslanov A."/>
            <person name="Hajiyeva S."/>
            <person name="Abbasov M."/>
            <person name="Kaur K."/>
            <person name="Hamwieh A."/>
            <person name="Solovyev V."/>
            <person name="Salamov A."/>
            <person name="Braich B."/>
            <person name="Kosarev P."/>
            <person name="Mahmoud A."/>
            <person name="Hajiyev E."/>
            <person name="Babayeva S."/>
            <person name="Izzatullayeva V."/>
            <person name="Mammadov A."/>
            <person name="Mammadov A."/>
            <person name="Sharifova S."/>
            <person name="Ojaghi J."/>
            <person name="Eynullazada K."/>
            <person name="Bayramov B."/>
            <person name="Abdulazimova A."/>
            <person name="Shahmuradov I."/>
        </authorList>
    </citation>
    <scope>NUCLEOTIDE SEQUENCE [LARGE SCALE GENOMIC DNA]</scope>
    <source>
        <strain evidence="4">cv. AG2017</strain>
        <tissue evidence="3">Leaf</tissue>
    </source>
</reference>
<dbReference type="STRING" id="22663.A0A2I0J1Q9"/>
<dbReference type="InterPro" id="IPR001584">
    <property type="entry name" value="Integrase_cat-core"/>
</dbReference>
<dbReference type="SUPFAM" id="SSF53098">
    <property type="entry name" value="Ribonuclease H-like"/>
    <property type="match status" value="1"/>
</dbReference>
<dbReference type="PANTHER" id="PTHR42648:SF28">
    <property type="entry name" value="TRANSPOSON-ENCODED PROTEIN WITH RIBONUCLEASE H-LIKE AND RETROVIRUS ZINC FINGER-LIKE DOMAINS"/>
    <property type="match status" value="1"/>
</dbReference>
<evidence type="ECO:0000313" key="4">
    <source>
        <dbReference type="Proteomes" id="UP000233551"/>
    </source>
</evidence>
<dbReference type="Pfam" id="PF25597">
    <property type="entry name" value="SH3_retrovirus"/>
    <property type="match status" value="1"/>
</dbReference>
<accession>A0A2I0J1Q9</accession>
<name>A0A2I0J1Q9_PUNGR</name>
<feature type="compositionally biased region" description="Acidic residues" evidence="1">
    <location>
        <begin position="295"/>
        <end position="307"/>
    </location>
</feature>
<protein>
    <recommendedName>
        <fullName evidence="2">Integrase catalytic domain-containing protein</fullName>
    </recommendedName>
</protein>
<evidence type="ECO:0000313" key="3">
    <source>
        <dbReference type="EMBL" id="PKI50177.1"/>
    </source>
</evidence>
<proteinExistence type="predicted"/>
<dbReference type="InterPro" id="IPR036397">
    <property type="entry name" value="RNaseH_sf"/>
</dbReference>
<evidence type="ECO:0000256" key="1">
    <source>
        <dbReference type="SAM" id="MobiDB-lite"/>
    </source>
</evidence>
<organism evidence="3 4">
    <name type="scientific">Punica granatum</name>
    <name type="common">Pomegranate</name>
    <dbReference type="NCBI Taxonomy" id="22663"/>
    <lineage>
        <taxon>Eukaryota</taxon>
        <taxon>Viridiplantae</taxon>
        <taxon>Streptophyta</taxon>
        <taxon>Embryophyta</taxon>
        <taxon>Tracheophyta</taxon>
        <taxon>Spermatophyta</taxon>
        <taxon>Magnoliopsida</taxon>
        <taxon>eudicotyledons</taxon>
        <taxon>Gunneridae</taxon>
        <taxon>Pentapetalae</taxon>
        <taxon>rosids</taxon>
        <taxon>malvids</taxon>
        <taxon>Myrtales</taxon>
        <taxon>Lythraceae</taxon>
        <taxon>Punica</taxon>
    </lineage>
</organism>
<dbReference type="AlphaFoldDB" id="A0A2I0J1Q9"/>